<feature type="compositionally biased region" description="Low complexity" evidence="1">
    <location>
        <begin position="24"/>
        <end position="35"/>
    </location>
</feature>
<evidence type="ECO:0000256" key="1">
    <source>
        <dbReference type="SAM" id="MobiDB-lite"/>
    </source>
</evidence>
<proteinExistence type="predicted"/>
<dbReference type="Proteomes" id="UP001189429">
    <property type="component" value="Unassembled WGS sequence"/>
</dbReference>
<feature type="non-terminal residue" evidence="2">
    <location>
        <position position="1"/>
    </location>
</feature>
<evidence type="ECO:0000313" key="2">
    <source>
        <dbReference type="EMBL" id="CAK0849846.1"/>
    </source>
</evidence>
<gene>
    <name evidence="2" type="ORF">PCOR1329_LOCUS42437</name>
</gene>
<name>A0ABN9TUC8_9DINO</name>
<protein>
    <submittedName>
        <fullName evidence="2">Uncharacterized protein</fullName>
    </submittedName>
</protein>
<comment type="caution">
    <text evidence="2">The sequence shown here is derived from an EMBL/GenBank/DDBJ whole genome shotgun (WGS) entry which is preliminary data.</text>
</comment>
<keyword evidence="3" id="KW-1185">Reference proteome</keyword>
<evidence type="ECO:0000313" key="3">
    <source>
        <dbReference type="Proteomes" id="UP001189429"/>
    </source>
</evidence>
<reference evidence="2" key="1">
    <citation type="submission" date="2023-10" db="EMBL/GenBank/DDBJ databases">
        <authorList>
            <person name="Chen Y."/>
            <person name="Shah S."/>
            <person name="Dougan E. K."/>
            <person name="Thang M."/>
            <person name="Chan C."/>
        </authorList>
    </citation>
    <scope>NUCLEOTIDE SEQUENCE [LARGE SCALE GENOMIC DNA]</scope>
</reference>
<feature type="region of interest" description="Disordered" evidence="1">
    <location>
        <begin position="24"/>
        <end position="46"/>
    </location>
</feature>
<organism evidence="2 3">
    <name type="scientific">Prorocentrum cordatum</name>
    <dbReference type="NCBI Taxonomy" id="2364126"/>
    <lineage>
        <taxon>Eukaryota</taxon>
        <taxon>Sar</taxon>
        <taxon>Alveolata</taxon>
        <taxon>Dinophyceae</taxon>
        <taxon>Prorocentrales</taxon>
        <taxon>Prorocentraceae</taxon>
        <taxon>Prorocentrum</taxon>
    </lineage>
</organism>
<dbReference type="EMBL" id="CAUYUJ010015097">
    <property type="protein sequence ID" value="CAK0849846.1"/>
    <property type="molecule type" value="Genomic_DNA"/>
</dbReference>
<sequence length="188" mass="19878">AKSEELRSEVQRLKAELAEANKAAAAAAAKAPADEPSMGVQEGDADKDAARIVELRDQIDGLEKLPDSSGAVAALRTAAIKELSECRARQLNAKPLPIQIQRVSQQMAVVEKRTGLAAIQVELVDLEDQRTKVAANFPLPSTVVEGAQASLDSALPSVRMSTAQLEQVATNFGADAGLARELASVVRR</sequence>
<accession>A0ABN9TUC8</accession>
<feature type="non-terminal residue" evidence="2">
    <location>
        <position position="188"/>
    </location>
</feature>